<accession>A0AAW2CSX2</accession>
<dbReference type="EMBL" id="JAZDWU010000005">
    <property type="protein sequence ID" value="KAL0001152.1"/>
    <property type="molecule type" value="Genomic_DNA"/>
</dbReference>
<evidence type="ECO:0000313" key="2">
    <source>
        <dbReference type="Proteomes" id="UP001459277"/>
    </source>
</evidence>
<gene>
    <name evidence="1" type="ORF">SO802_014933</name>
</gene>
<dbReference type="Proteomes" id="UP001459277">
    <property type="component" value="Unassembled WGS sequence"/>
</dbReference>
<sequence>MATSSNNPFSTNSSTPININHFVSLKLDRQNFLLWRAQFLPLLRCYELEGYVSGALPCPPKFLSSTDTTINPNYITWQKQDNILLGWILSSLTKPVLAQVAGLSTSASV</sequence>
<dbReference type="AlphaFoldDB" id="A0AAW2CSX2"/>
<evidence type="ECO:0008006" key="3">
    <source>
        <dbReference type="Google" id="ProtNLM"/>
    </source>
</evidence>
<organism evidence="1 2">
    <name type="scientific">Lithocarpus litseifolius</name>
    <dbReference type="NCBI Taxonomy" id="425828"/>
    <lineage>
        <taxon>Eukaryota</taxon>
        <taxon>Viridiplantae</taxon>
        <taxon>Streptophyta</taxon>
        <taxon>Embryophyta</taxon>
        <taxon>Tracheophyta</taxon>
        <taxon>Spermatophyta</taxon>
        <taxon>Magnoliopsida</taxon>
        <taxon>eudicotyledons</taxon>
        <taxon>Gunneridae</taxon>
        <taxon>Pentapetalae</taxon>
        <taxon>rosids</taxon>
        <taxon>fabids</taxon>
        <taxon>Fagales</taxon>
        <taxon>Fagaceae</taxon>
        <taxon>Lithocarpus</taxon>
    </lineage>
</organism>
<dbReference type="PANTHER" id="PTHR47481">
    <property type="match status" value="1"/>
</dbReference>
<comment type="caution">
    <text evidence="1">The sequence shown here is derived from an EMBL/GenBank/DDBJ whole genome shotgun (WGS) entry which is preliminary data.</text>
</comment>
<evidence type="ECO:0000313" key="1">
    <source>
        <dbReference type="EMBL" id="KAL0001152.1"/>
    </source>
</evidence>
<protein>
    <recommendedName>
        <fullName evidence="3">Retrotransposon Copia-like N-terminal domain-containing protein</fullName>
    </recommendedName>
</protein>
<name>A0AAW2CSX2_9ROSI</name>
<proteinExistence type="predicted"/>
<keyword evidence="2" id="KW-1185">Reference proteome</keyword>
<dbReference type="PANTHER" id="PTHR47481:SF22">
    <property type="entry name" value="RETROTRANSPOSON GAG DOMAIN-CONTAINING PROTEIN"/>
    <property type="match status" value="1"/>
</dbReference>
<reference evidence="1 2" key="1">
    <citation type="submission" date="2024-01" db="EMBL/GenBank/DDBJ databases">
        <title>A telomere-to-telomere, gap-free genome of sweet tea (Lithocarpus litseifolius).</title>
        <authorList>
            <person name="Zhou J."/>
        </authorList>
    </citation>
    <scope>NUCLEOTIDE SEQUENCE [LARGE SCALE GENOMIC DNA]</scope>
    <source>
        <strain evidence="1">Zhou-2022a</strain>
        <tissue evidence="1">Leaf</tissue>
    </source>
</reference>